<protein>
    <submittedName>
        <fullName evidence="6">Uncharacterized protein</fullName>
    </submittedName>
</protein>
<dbReference type="GO" id="GO:0010436">
    <property type="term" value="F:carotenoid dioxygenase activity"/>
    <property type="evidence" value="ECO:0007669"/>
    <property type="project" value="TreeGrafter"/>
</dbReference>
<evidence type="ECO:0000256" key="5">
    <source>
        <dbReference type="PIRSR" id="PIRSR604294-1"/>
    </source>
</evidence>
<dbReference type="Proteomes" id="UP000655225">
    <property type="component" value="Unassembled WGS sequence"/>
</dbReference>
<feature type="binding site" evidence="5">
    <location>
        <position position="287"/>
    </location>
    <ligand>
        <name>Fe cation</name>
        <dbReference type="ChEBI" id="CHEBI:24875"/>
        <note>catalytic</note>
    </ligand>
</feature>
<evidence type="ECO:0000256" key="3">
    <source>
        <dbReference type="ARBA" id="ARBA00022964"/>
    </source>
</evidence>
<evidence type="ECO:0000313" key="7">
    <source>
        <dbReference type="Proteomes" id="UP000655225"/>
    </source>
</evidence>
<evidence type="ECO:0000256" key="2">
    <source>
        <dbReference type="ARBA" id="ARBA00022723"/>
    </source>
</evidence>
<keyword evidence="7" id="KW-1185">Reference proteome</keyword>
<reference evidence="6 7" key="1">
    <citation type="submission" date="2020-04" db="EMBL/GenBank/DDBJ databases">
        <title>Plant Genome Project.</title>
        <authorList>
            <person name="Zhang R.-G."/>
        </authorList>
    </citation>
    <scope>NUCLEOTIDE SEQUENCE [LARGE SCALE GENOMIC DNA]</scope>
    <source>
        <strain evidence="6">YNK0</strain>
        <tissue evidence="6">Leaf</tissue>
    </source>
</reference>
<comment type="cofactor">
    <cofactor evidence="5">
        <name>Fe(2+)</name>
        <dbReference type="ChEBI" id="CHEBI:29033"/>
    </cofactor>
    <text evidence="5">Binds 1 Fe(2+) ion per subunit.</text>
</comment>
<accession>A0A834YFM9</accession>
<dbReference type="OrthoDB" id="1069523at2759"/>
<evidence type="ECO:0000256" key="1">
    <source>
        <dbReference type="ARBA" id="ARBA00006787"/>
    </source>
</evidence>
<dbReference type="AlphaFoldDB" id="A0A834YFM9"/>
<keyword evidence="3" id="KW-0560">Oxidoreductase</keyword>
<dbReference type="Pfam" id="PF03055">
    <property type="entry name" value="RPE65"/>
    <property type="match status" value="1"/>
</dbReference>
<sequence length="589" mass="65499">MSTLSSFSLKNTSTTTFYHADTHTHQKATTASTKFHKVVARSSKAHNKRLVLDTAPVLQYYSNYPSNTKTKKKKNSSKSKGEEVVTLIDHLITFFYKFINPPLHSSVDPNYVLSGNFAPVGELPPTECTVVCGELPSSLNGAYLRNGPNPQHPPHGPHHLFEGDGMLHSLLLSGGRATFCSRYVQTYKYTLERIAGFPTFPNVLSGFYGLADIARCAIAIARVLTGQINLMRGFGLANTSLAFFSNRLFALGESDLPYAVRLTPEGDVETLERCCFNGRPFMNMTAHPKIDIHTGEMFAFRCSPVPPYLTFFRFDAKGSKQPDVPIFSMTRPTFVHDFAITKRYAVFPETQLEMKPENLVALRGMPVASDPSKVPRIGVIPRYASSESELRWYTVPGYSAMHVTNAWEDEEEGIILIAPNAVSIENIFHRIEMVHFSLEKVRIDMRTGMVSRTCLDTRSLELGSINPAYVGKKNRYAYMGVGEVVPKMSGVVKIDLELERAVSSRFYGPGCFGGESIFVARDADDSEADEDDGYIVSFVHNENTGDSKFEVMDAKSPMLDIVATVKLPGRVPYGFHGLFVTQKNLLKQL</sequence>
<dbReference type="GO" id="GO:0009570">
    <property type="term" value="C:chloroplast stroma"/>
    <property type="evidence" value="ECO:0007669"/>
    <property type="project" value="TreeGrafter"/>
</dbReference>
<feature type="binding site" evidence="5">
    <location>
        <position position="336"/>
    </location>
    <ligand>
        <name>Fe cation</name>
        <dbReference type="ChEBI" id="CHEBI:24875"/>
        <note>catalytic</note>
    </ligand>
</feature>
<comment type="similarity">
    <text evidence="1">Belongs to the carotenoid oxygenase family.</text>
</comment>
<proteinExistence type="inferred from homology"/>
<evidence type="ECO:0000256" key="4">
    <source>
        <dbReference type="ARBA" id="ARBA00023004"/>
    </source>
</evidence>
<evidence type="ECO:0000313" key="6">
    <source>
        <dbReference type="EMBL" id="KAF8380853.1"/>
    </source>
</evidence>
<comment type="caution">
    <text evidence="6">The sequence shown here is derived from an EMBL/GenBank/DDBJ whole genome shotgun (WGS) entry which is preliminary data.</text>
</comment>
<dbReference type="EMBL" id="JABCRI010000021">
    <property type="protein sequence ID" value="KAF8380853.1"/>
    <property type="molecule type" value="Genomic_DNA"/>
</dbReference>
<dbReference type="PANTHER" id="PTHR10543">
    <property type="entry name" value="BETA-CAROTENE DIOXYGENASE"/>
    <property type="match status" value="1"/>
</dbReference>
<keyword evidence="3" id="KW-0223">Dioxygenase</keyword>
<dbReference type="GO" id="GO:0046872">
    <property type="term" value="F:metal ion binding"/>
    <property type="evidence" value="ECO:0007669"/>
    <property type="project" value="UniProtKB-KW"/>
</dbReference>
<feature type="binding site" evidence="5">
    <location>
        <position position="402"/>
    </location>
    <ligand>
        <name>Fe cation</name>
        <dbReference type="ChEBI" id="CHEBI:24875"/>
        <note>catalytic</note>
    </ligand>
</feature>
<dbReference type="GO" id="GO:0016121">
    <property type="term" value="P:carotene catabolic process"/>
    <property type="evidence" value="ECO:0007669"/>
    <property type="project" value="TreeGrafter"/>
</dbReference>
<dbReference type="PANTHER" id="PTHR10543:SF58">
    <property type="entry name" value="CAROTENOID CLEAVAGE DIOXYGENASE 4, CHLOROPLASTIC-RELATED"/>
    <property type="match status" value="1"/>
</dbReference>
<name>A0A834YFM9_TETSI</name>
<keyword evidence="4 5" id="KW-0408">Iron</keyword>
<organism evidence="6 7">
    <name type="scientific">Tetracentron sinense</name>
    <name type="common">Spur-leaf</name>
    <dbReference type="NCBI Taxonomy" id="13715"/>
    <lineage>
        <taxon>Eukaryota</taxon>
        <taxon>Viridiplantae</taxon>
        <taxon>Streptophyta</taxon>
        <taxon>Embryophyta</taxon>
        <taxon>Tracheophyta</taxon>
        <taxon>Spermatophyta</taxon>
        <taxon>Magnoliopsida</taxon>
        <taxon>Trochodendrales</taxon>
        <taxon>Trochodendraceae</taxon>
        <taxon>Tetracentron</taxon>
    </lineage>
</organism>
<feature type="binding site" evidence="5">
    <location>
        <position position="576"/>
    </location>
    <ligand>
        <name>Fe cation</name>
        <dbReference type="ChEBI" id="CHEBI:24875"/>
        <note>catalytic</note>
    </ligand>
</feature>
<keyword evidence="2 5" id="KW-0479">Metal-binding</keyword>
<dbReference type="OMA" id="ANMSAHP"/>
<dbReference type="InterPro" id="IPR004294">
    <property type="entry name" value="Carotenoid_Oase"/>
</dbReference>
<gene>
    <name evidence="6" type="ORF">HHK36_028348</name>
</gene>